<protein>
    <recommendedName>
        <fullName evidence="2">GerMN domain-containing protein</fullName>
    </recommendedName>
</protein>
<evidence type="ECO:0000313" key="3">
    <source>
        <dbReference type="EMBL" id="QGG42183.1"/>
    </source>
</evidence>
<dbReference type="InterPro" id="IPR019606">
    <property type="entry name" value="GerMN"/>
</dbReference>
<dbReference type="EMBL" id="CP045737">
    <property type="protein sequence ID" value="QGG42183.1"/>
    <property type="molecule type" value="Genomic_DNA"/>
</dbReference>
<dbReference type="Proteomes" id="UP000392064">
    <property type="component" value="Chromosome"/>
</dbReference>
<accession>A0A5Q2MKE5</accession>
<dbReference type="Pfam" id="PF25976">
    <property type="entry name" value="LpqB_N"/>
    <property type="match status" value="1"/>
</dbReference>
<dbReference type="SMART" id="SM00909">
    <property type="entry name" value="Germane"/>
    <property type="match status" value="1"/>
</dbReference>
<dbReference type="Pfam" id="PF10646">
    <property type="entry name" value="Germane"/>
    <property type="match status" value="1"/>
</dbReference>
<reference evidence="3 4" key="1">
    <citation type="submission" date="2019-11" db="EMBL/GenBank/DDBJ databases">
        <authorList>
            <person name="Li J."/>
        </authorList>
    </citation>
    <scope>NUCLEOTIDE SEQUENCE [LARGE SCALE GENOMIC DNA]</scope>
    <source>
        <strain evidence="3 4">MF47</strain>
    </source>
</reference>
<evidence type="ECO:0000313" key="4">
    <source>
        <dbReference type="Proteomes" id="UP000392064"/>
    </source>
</evidence>
<proteinExistence type="predicted"/>
<evidence type="ECO:0000259" key="2">
    <source>
        <dbReference type="SMART" id="SM00909"/>
    </source>
</evidence>
<gene>
    <name evidence="3" type="ORF">GEV26_12850</name>
</gene>
<dbReference type="Pfam" id="PF10647">
    <property type="entry name" value="Gmad1"/>
    <property type="match status" value="1"/>
</dbReference>
<sequence length="616" mass="65619">MGEARRGERVHPHDPQARRLRQEPAPRLGVPVITRRRSPWVALLTVLALAVSACAGIPNGGPVTRVEDDTGLGESTVRYLPAKPVQDAPPEQIVRGYLDAMLAFPASPRTAAAFLTPDAARKWDPAARVEVYSKPAVSGRVPTTMGLEDPRGVSTGAVDVRLAFSDEAVLDRQGHYTPRSGRGSVTYTLEEVDGQWRISNPQPGALVNSKFFSDYFRPFNLFFFDRPGRRLVADPVHLVVGDQLATNLMTSLARGPGRAIAQATRTYLPPLPDLRPSVPLTDEGVADVELTDDLGELSDSARDHLSAQVVWTLRQVPDITAVQIIGGSTPLTAGGREVQPMSAWGGYGPSLARGHGYALSGDRVVEIDDGSVSRLSGAWGRDALGSELIGVSAAGVAGVLAGRDRVRVTNRKGTGAREIDGNGFLAPRWDDDGLLWLVDAAAAGARVRVVDGDRPRRIDARALRGLDVTSFYLSPDGTRYAVTTRAGRGDRVLVGMVLRDAKDRLLGLGTARRLAISARNVRSASWASTTTIGFLADTATGVGVDEVGIDGADTPEALDRGAGTLPATGVNALAIGPGDVPRLYVTDTRGRLWYRSSDGSWRAMKAQGVTGLTFGR</sequence>
<dbReference type="KEGG" id="aef:GEV26_12850"/>
<name>A0A5Q2MKE5_9ACTN</name>
<dbReference type="InterPro" id="IPR059026">
    <property type="entry name" value="LpqB_N"/>
</dbReference>
<dbReference type="InterPro" id="IPR018910">
    <property type="entry name" value="LpqB_C"/>
</dbReference>
<dbReference type="AlphaFoldDB" id="A0A5Q2MKE5"/>
<organism evidence="3 4">
    <name type="scientific">Aeromicrobium yanjiei</name>
    <dbReference type="NCBI Taxonomy" id="2662028"/>
    <lineage>
        <taxon>Bacteria</taxon>
        <taxon>Bacillati</taxon>
        <taxon>Actinomycetota</taxon>
        <taxon>Actinomycetes</taxon>
        <taxon>Propionibacteriales</taxon>
        <taxon>Nocardioidaceae</taxon>
        <taxon>Aeromicrobium</taxon>
    </lineage>
</organism>
<keyword evidence="4" id="KW-1185">Reference proteome</keyword>
<feature type="domain" description="GerMN" evidence="2">
    <location>
        <begin position="245"/>
        <end position="335"/>
    </location>
</feature>
<evidence type="ECO:0000256" key="1">
    <source>
        <dbReference type="SAM" id="MobiDB-lite"/>
    </source>
</evidence>
<feature type="region of interest" description="Disordered" evidence="1">
    <location>
        <begin position="1"/>
        <end position="23"/>
    </location>
</feature>